<feature type="compositionally biased region" description="Polar residues" evidence="1">
    <location>
        <begin position="35"/>
        <end position="50"/>
    </location>
</feature>
<dbReference type="AlphaFoldDB" id="A0A8T2QI58"/>
<dbReference type="OrthoDB" id="20314at2759"/>
<evidence type="ECO:0000256" key="1">
    <source>
        <dbReference type="SAM" id="MobiDB-lite"/>
    </source>
</evidence>
<feature type="domain" description="Oxidoreductase-like" evidence="2">
    <location>
        <begin position="89"/>
        <end position="125"/>
    </location>
</feature>
<comment type="caution">
    <text evidence="3">The sequence shown here is derived from an EMBL/GenBank/DDBJ whole genome shotgun (WGS) entry which is preliminary data.</text>
</comment>
<dbReference type="InterPro" id="IPR019180">
    <property type="entry name" value="Oxidoreductase-like_N"/>
</dbReference>
<organism evidence="3 4">
    <name type="scientific">Ceratopteris richardii</name>
    <name type="common">Triangle waterfern</name>
    <dbReference type="NCBI Taxonomy" id="49495"/>
    <lineage>
        <taxon>Eukaryota</taxon>
        <taxon>Viridiplantae</taxon>
        <taxon>Streptophyta</taxon>
        <taxon>Embryophyta</taxon>
        <taxon>Tracheophyta</taxon>
        <taxon>Polypodiopsida</taxon>
        <taxon>Polypodiidae</taxon>
        <taxon>Polypodiales</taxon>
        <taxon>Pteridineae</taxon>
        <taxon>Pteridaceae</taxon>
        <taxon>Parkerioideae</taxon>
        <taxon>Ceratopteris</taxon>
    </lineage>
</organism>
<dbReference type="PANTHER" id="PTHR21193:SF3">
    <property type="entry name" value="OXIDOREDUCTASE-LIKE DOMAIN-CONTAINING PROTEIN 1"/>
    <property type="match status" value="1"/>
</dbReference>
<name>A0A8T2QI58_CERRI</name>
<evidence type="ECO:0000259" key="2">
    <source>
        <dbReference type="Pfam" id="PF09791"/>
    </source>
</evidence>
<accession>A0A8T2QI58</accession>
<dbReference type="EMBL" id="CM035440">
    <property type="protein sequence ID" value="KAH7283270.1"/>
    <property type="molecule type" value="Genomic_DNA"/>
</dbReference>
<proteinExistence type="predicted"/>
<gene>
    <name evidence="3" type="ORF">KP509_35G069600</name>
</gene>
<dbReference type="Proteomes" id="UP000825935">
    <property type="component" value="Chromosome 35"/>
</dbReference>
<reference evidence="3" key="1">
    <citation type="submission" date="2021-08" db="EMBL/GenBank/DDBJ databases">
        <title>WGS assembly of Ceratopteris richardii.</title>
        <authorList>
            <person name="Marchant D.B."/>
            <person name="Chen G."/>
            <person name="Jenkins J."/>
            <person name="Shu S."/>
            <person name="Leebens-Mack J."/>
            <person name="Grimwood J."/>
            <person name="Schmutz J."/>
            <person name="Soltis P."/>
            <person name="Soltis D."/>
            <person name="Chen Z.-H."/>
        </authorList>
    </citation>
    <scope>NUCLEOTIDE SEQUENCE</scope>
    <source>
        <strain evidence="3">Whitten #5841</strain>
        <tissue evidence="3">Leaf</tissue>
    </source>
</reference>
<sequence length="133" mass="14674">MKAPLLQATCGALISPAVFVPRRPQFSFRKTANAAMSGNRVTDTNTVTEKSSVKHDSNDIGTEVPGMDRRSPLRKEEQDSDLLRKQLGEPPEKPLPGDCCGSGCVRCVWDIYFEELDDYNSRKAALNGQRDSS</sequence>
<dbReference type="PANTHER" id="PTHR21193">
    <property type="entry name" value="OXIDOREDUCTASE-LIKE DOMAIN-CONTAINING PROTEIN 1"/>
    <property type="match status" value="1"/>
</dbReference>
<feature type="region of interest" description="Disordered" evidence="1">
    <location>
        <begin position="35"/>
        <end position="96"/>
    </location>
</feature>
<dbReference type="InterPro" id="IPR039251">
    <property type="entry name" value="OXLD1"/>
</dbReference>
<feature type="compositionally biased region" description="Basic and acidic residues" evidence="1">
    <location>
        <begin position="66"/>
        <end position="92"/>
    </location>
</feature>
<evidence type="ECO:0000313" key="3">
    <source>
        <dbReference type="EMBL" id="KAH7283270.1"/>
    </source>
</evidence>
<evidence type="ECO:0000313" key="4">
    <source>
        <dbReference type="Proteomes" id="UP000825935"/>
    </source>
</evidence>
<dbReference type="Pfam" id="PF09791">
    <property type="entry name" value="Oxidored-like"/>
    <property type="match status" value="1"/>
</dbReference>
<protein>
    <recommendedName>
        <fullName evidence="2">Oxidoreductase-like domain-containing protein</fullName>
    </recommendedName>
</protein>
<keyword evidence="4" id="KW-1185">Reference proteome</keyword>